<reference evidence="1" key="1">
    <citation type="thesis" date="2021" institute="BYU ScholarsArchive" country="Provo, UT, USA">
        <title>Applications of and Algorithms for Genome Assembly and Genomic Analyses with an Emphasis on Marine Teleosts.</title>
        <authorList>
            <person name="Pickett B.D."/>
        </authorList>
    </citation>
    <scope>NUCLEOTIDE SEQUENCE</scope>
    <source>
        <strain evidence="1">HI-2016</strain>
    </source>
</reference>
<sequence length="107" mass="11900">MDTLCKLKPLLPGLSPLALSTLSWPELGDASLCQCWSLVLAELRPAQRGILYNTLQQALDRTLSNATLHLHCLLPYVPLRKLMSEIDGAAVLKDLPLYTHLPWSPQQ</sequence>
<dbReference type="OrthoDB" id="9447519at2759"/>
<accession>A0A8T2PG58</accession>
<protein>
    <submittedName>
        <fullName evidence="1">Uncharacterized protein</fullName>
    </submittedName>
</protein>
<gene>
    <name evidence="1" type="ORF">JZ751_020736</name>
</gene>
<organism evidence="1 2">
    <name type="scientific">Albula glossodonta</name>
    <name type="common">roundjaw bonefish</name>
    <dbReference type="NCBI Taxonomy" id="121402"/>
    <lineage>
        <taxon>Eukaryota</taxon>
        <taxon>Metazoa</taxon>
        <taxon>Chordata</taxon>
        <taxon>Craniata</taxon>
        <taxon>Vertebrata</taxon>
        <taxon>Euteleostomi</taxon>
        <taxon>Actinopterygii</taxon>
        <taxon>Neopterygii</taxon>
        <taxon>Teleostei</taxon>
        <taxon>Albuliformes</taxon>
        <taxon>Albulidae</taxon>
        <taxon>Albula</taxon>
    </lineage>
</organism>
<name>A0A8T2PG58_9TELE</name>
<feature type="non-terminal residue" evidence="1">
    <location>
        <position position="107"/>
    </location>
</feature>
<dbReference type="AlphaFoldDB" id="A0A8T2PG58"/>
<dbReference type="Proteomes" id="UP000824540">
    <property type="component" value="Unassembled WGS sequence"/>
</dbReference>
<keyword evidence="2" id="KW-1185">Reference proteome</keyword>
<dbReference type="EMBL" id="JAFBMS010000005">
    <property type="protein sequence ID" value="KAG9352323.1"/>
    <property type="molecule type" value="Genomic_DNA"/>
</dbReference>
<proteinExistence type="predicted"/>
<evidence type="ECO:0000313" key="2">
    <source>
        <dbReference type="Proteomes" id="UP000824540"/>
    </source>
</evidence>
<comment type="caution">
    <text evidence="1">The sequence shown here is derived from an EMBL/GenBank/DDBJ whole genome shotgun (WGS) entry which is preliminary data.</text>
</comment>
<evidence type="ECO:0000313" key="1">
    <source>
        <dbReference type="EMBL" id="KAG9352323.1"/>
    </source>
</evidence>